<feature type="domain" description="Enhancer of polycomb-like N-terminal" evidence="7">
    <location>
        <begin position="193"/>
        <end position="290"/>
    </location>
</feature>
<dbReference type="GO" id="GO:0035267">
    <property type="term" value="C:NuA4 histone acetyltransferase complex"/>
    <property type="evidence" value="ECO:0007669"/>
    <property type="project" value="InterPro"/>
</dbReference>
<evidence type="ECO:0000256" key="2">
    <source>
        <dbReference type="ARBA" id="ARBA00008035"/>
    </source>
</evidence>
<evidence type="ECO:0000259" key="8">
    <source>
        <dbReference type="Pfam" id="PF13960"/>
    </source>
</evidence>
<keyword evidence="3 6" id="KW-0805">Transcription regulation</keyword>
<reference evidence="9" key="1">
    <citation type="journal article" date="2023" name="Plant J.">
        <title>Genome sequences and population genomics provide insights into the demographic history, inbreeding, and mutation load of two 'living fossil' tree species of Dipteronia.</title>
        <authorList>
            <person name="Feng Y."/>
            <person name="Comes H.P."/>
            <person name="Chen J."/>
            <person name="Zhu S."/>
            <person name="Lu R."/>
            <person name="Zhang X."/>
            <person name="Li P."/>
            <person name="Qiu J."/>
            <person name="Olsen K.M."/>
            <person name="Qiu Y."/>
        </authorList>
    </citation>
    <scope>NUCLEOTIDE SEQUENCE</scope>
    <source>
        <strain evidence="9">NBL</strain>
    </source>
</reference>
<proteinExistence type="inferred from homology"/>
<evidence type="ECO:0000313" key="9">
    <source>
        <dbReference type="EMBL" id="KAK3204716.1"/>
    </source>
</evidence>
<dbReference type="PANTHER" id="PTHR14898">
    <property type="entry name" value="ENHANCER OF POLYCOMB"/>
    <property type="match status" value="1"/>
</dbReference>
<protein>
    <recommendedName>
        <fullName evidence="6">Enhancer of polycomb-like protein</fullName>
    </recommendedName>
</protein>
<keyword evidence="10" id="KW-1185">Reference proteome</keyword>
<evidence type="ECO:0000256" key="4">
    <source>
        <dbReference type="ARBA" id="ARBA00023163"/>
    </source>
</evidence>
<evidence type="ECO:0000313" key="10">
    <source>
        <dbReference type="Proteomes" id="UP001281410"/>
    </source>
</evidence>
<organism evidence="9 10">
    <name type="scientific">Dipteronia sinensis</name>
    <dbReference type="NCBI Taxonomy" id="43782"/>
    <lineage>
        <taxon>Eukaryota</taxon>
        <taxon>Viridiplantae</taxon>
        <taxon>Streptophyta</taxon>
        <taxon>Embryophyta</taxon>
        <taxon>Tracheophyta</taxon>
        <taxon>Spermatophyta</taxon>
        <taxon>Magnoliopsida</taxon>
        <taxon>eudicotyledons</taxon>
        <taxon>Gunneridae</taxon>
        <taxon>Pentapetalae</taxon>
        <taxon>rosids</taxon>
        <taxon>malvids</taxon>
        <taxon>Sapindales</taxon>
        <taxon>Sapindaceae</taxon>
        <taxon>Hippocastanoideae</taxon>
        <taxon>Acereae</taxon>
        <taxon>Dipteronia</taxon>
    </lineage>
</organism>
<dbReference type="InterPro" id="IPR024943">
    <property type="entry name" value="Enhancer_polycomb"/>
</dbReference>
<evidence type="ECO:0000256" key="6">
    <source>
        <dbReference type="RuleBase" id="RU361124"/>
    </source>
</evidence>
<feature type="domain" description="DUF4218" evidence="8">
    <location>
        <begin position="2"/>
        <end position="41"/>
    </location>
</feature>
<dbReference type="GO" id="GO:0005634">
    <property type="term" value="C:nucleus"/>
    <property type="evidence" value="ECO:0007669"/>
    <property type="project" value="UniProtKB-SubCell"/>
</dbReference>
<accession>A0AAE0E2D2</accession>
<dbReference type="InterPro" id="IPR019542">
    <property type="entry name" value="Enhancer_polycomb-like_N"/>
</dbReference>
<evidence type="ECO:0000259" key="7">
    <source>
        <dbReference type="Pfam" id="PF10513"/>
    </source>
</evidence>
<dbReference type="EMBL" id="JANJYJ010000006">
    <property type="protein sequence ID" value="KAK3204716.1"/>
    <property type="molecule type" value="Genomic_DNA"/>
</dbReference>
<sequence length="296" mass="33588">MKFLKGFVKNRSRPEGCIVEHYSDEECACHCSGYMKHGAETGVRYTQIHDFENEKVTEGRPILQGKSKTMTSEMLKIAHRYVLFNIADCDPYIEDTNVMQCVCVCVYVCAYALQEEKQSRYLSIQVSQSHSNPKIEPSKSVAASCCLASLPASRLSGTVSRLRHRLRLRLNHVKEFEDDNNETPPTATTGASATHITTTRNSHLLRLNSSSIDTDVPEVHQVPSKKSASEIPTPQFVVVDTYERDYSRTFSQPNSYLRARGARAELGDFVEYDLDNEDEDWLHDFNIDRKLLAPEK</sequence>
<keyword evidence="5 6" id="KW-0539">Nucleus</keyword>
<dbReference type="InterPro" id="IPR025452">
    <property type="entry name" value="DUF4218"/>
</dbReference>
<evidence type="ECO:0000256" key="3">
    <source>
        <dbReference type="ARBA" id="ARBA00023015"/>
    </source>
</evidence>
<keyword evidence="4 6" id="KW-0804">Transcription</keyword>
<comment type="similarity">
    <text evidence="2 6">Belongs to the enhancer of polycomb family.</text>
</comment>
<dbReference type="Pfam" id="PF10513">
    <property type="entry name" value="EPL1"/>
    <property type="match status" value="1"/>
</dbReference>
<gene>
    <name evidence="9" type="ORF">Dsin_018762</name>
</gene>
<comment type="caution">
    <text evidence="9">The sequence shown here is derived from an EMBL/GenBank/DDBJ whole genome shotgun (WGS) entry which is preliminary data.</text>
</comment>
<evidence type="ECO:0000256" key="1">
    <source>
        <dbReference type="ARBA" id="ARBA00004123"/>
    </source>
</evidence>
<dbReference type="GO" id="GO:0006357">
    <property type="term" value="P:regulation of transcription by RNA polymerase II"/>
    <property type="evidence" value="ECO:0007669"/>
    <property type="project" value="InterPro"/>
</dbReference>
<name>A0AAE0E2D2_9ROSI</name>
<evidence type="ECO:0000256" key="5">
    <source>
        <dbReference type="ARBA" id="ARBA00023242"/>
    </source>
</evidence>
<comment type="subcellular location">
    <subcellularLocation>
        <location evidence="1 6">Nucleus</location>
    </subcellularLocation>
</comment>
<dbReference type="AlphaFoldDB" id="A0AAE0E2D2"/>
<dbReference type="Proteomes" id="UP001281410">
    <property type="component" value="Unassembled WGS sequence"/>
</dbReference>
<dbReference type="Pfam" id="PF13960">
    <property type="entry name" value="DUF4218"/>
    <property type="match status" value="1"/>
</dbReference>